<feature type="domain" description="SWIM-type" evidence="4">
    <location>
        <begin position="148"/>
        <end position="180"/>
    </location>
</feature>
<dbReference type="InterPro" id="IPR007527">
    <property type="entry name" value="Znf_SWIM"/>
</dbReference>
<dbReference type="InterPro" id="IPR001841">
    <property type="entry name" value="Znf_RING"/>
</dbReference>
<evidence type="ECO:0000256" key="2">
    <source>
        <dbReference type="SAM" id="MobiDB-lite"/>
    </source>
</evidence>
<reference evidence="6" key="1">
    <citation type="submission" date="2016-09" db="EMBL/GenBank/DDBJ databases">
        <authorList>
            <person name="Jeantristanb JTB J.-T."/>
            <person name="Ricardo R."/>
        </authorList>
    </citation>
    <scope>NUCLEOTIDE SEQUENCE [LARGE SCALE GENOMIC DNA]</scope>
</reference>
<accession>A0A238FJB1</accession>
<organism evidence="5 6">
    <name type="scientific">Microbotryum intermedium</name>
    <dbReference type="NCBI Taxonomy" id="269621"/>
    <lineage>
        <taxon>Eukaryota</taxon>
        <taxon>Fungi</taxon>
        <taxon>Dikarya</taxon>
        <taxon>Basidiomycota</taxon>
        <taxon>Pucciniomycotina</taxon>
        <taxon>Microbotryomycetes</taxon>
        <taxon>Microbotryales</taxon>
        <taxon>Microbotryaceae</taxon>
        <taxon>Microbotryum</taxon>
    </lineage>
</organism>
<feature type="compositionally biased region" description="Low complexity" evidence="2">
    <location>
        <begin position="31"/>
        <end position="47"/>
    </location>
</feature>
<keyword evidence="1" id="KW-0863">Zinc-finger</keyword>
<evidence type="ECO:0000313" key="5">
    <source>
        <dbReference type="EMBL" id="SCV71974.1"/>
    </source>
</evidence>
<dbReference type="SUPFAM" id="SSF57850">
    <property type="entry name" value="RING/U-box"/>
    <property type="match status" value="1"/>
</dbReference>
<evidence type="ECO:0000256" key="1">
    <source>
        <dbReference type="PROSITE-ProRule" id="PRU00175"/>
    </source>
</evidence>
<dbReference type="GO" id="GO:0061630">
    <property type="term" value="F:ubiquitin protein ligase activity"/>
    <property type="evidence" value="ECO:0007669"/>
    <property type="project" value="InterPro"/>
</dbReference>
<dbReference type="Proteomes" id="UP000198372">
    <property type="component" value="Unassembled WGS sequence"/>
</dbReference>
<dbReference type="OrthoDB" id="2122982at2759"/>
<evidence type="ECO:0000313" key="6">
    <source>
        <dbReference type="Proteomes" id="UP000198372"/>
    </source>
</evidence>
<dbReference type="PANTHER" id="PTHR21540:SF0">
    <property type="entry name" value="PHD FAMILY PROTEIN"/>
    <property type="match status" value="1"/>
</dbReference>
<keyword evidence="6" id="KW-1185">Reference proteome</keyword>
<evidence type="ECO:0000259" key="4">
    <source>
        <dbReference type="PROSITE" id="PS50966"/>
    </source>
</evidence>
<dbReference type="PROSITE" id="PS50089">
    <property type="entry name" value="ZF_RING_2"/>
    <property type="match status" value="1"/>
</dbReference>
<name>A0A238FJB1_9BASI</name>
<dbReference type="Gene3D" id="3.30.40.10">
    <property type="entry name" value="Zinc/RING finger domain, C3HC4 (zinc finger)"/>
    <property type="match status" value="1"/>
</dbReference>
<dbReference type="InterPro" id="IPR013083">
    <property type="entry name" value="Znf_RING/FYVE/PHD"/>
</dbReference>
<keyword evidence="1" id="KW-0479">Metal-binding</keyword>
<dbReference type="GO" id="GO:0008270">
    <property type="term" value="F:zinc ion binding"/>
    <property type="evidence" value="ECO:0007669"/>
    <property type="project" value="UniProtKB-KW"/>
</dbReference>
<protein>
    <submittedName>
        <fullName evidence="5">BQ2448_4668 protein</fullName>
    </submittedName>
</protein>
<gene>
    <name evidence="5" type="ORF">BQ2448_4668</name>
</gene>
<keyword evidence="1" id="KW-0862">Zinc</keyword>
<dbReference type="EMBL" id="FMSP01000008">
    <property type="protein sequence ID" value="SCV71974.1"/>
    <property type="molecule type" value="Genomic_DNA"/>
</dbReference>
<proteinExistence type="predicted"/>
<dbReference type="Pfam" id="PF13639">
    <property type="entry name" value="zf-RING_2"/>
    <property type="match status" value="1"/>
</dbReference>
<dbReference type="AlphaFoldDB" id="A0A238FJB1"/>
<dbReference type="Pfam" id="PF04434">
    <property type="entry name" value="SWIM"/>
    <property type="match status" value="1"/>
</dbReference>
<feature type="compositionally biased region" description="Low complexity" evidence="2">
    <location>
        <begin position="9"/>
        <end position="20"/>
    </location>
</feature>
<dbReference type="STRING" id="269621.A0A238FJB1"/>
<feature type="domain" description="RING-type" evidence="3">
    <location>
        <begin position="250"/>
        <end position="294"/>
    </location>
</feature>
<sequence>MSSRGSVVARSSTQTQATSASRKRRRNQQHPQATSTPQAASSSSSSSNLIGGSHSADTLRDSGISTSTSTSTSQARKKVKKGAESSSASARKSKDQEKRRKRFRSSCPKNILDRVGRVWSQRFFCVHRDRTSPTSENFSVLGSTGNVYVVTIDSEPGCTCPDAQKGNFCKHILFVMLKVLQVSQGSNLWYQAALLQSELEEIFVGARPAPQDEQTRRAQAVYRKAVGKFETTEAEDTSTKKRVPEEGDACPVCYEDYEAGKVQGLVFCESCGNGLHAGCFRSWSRQQNTCVMCRAPWVYSSTSAASGRGAGASVREGYVNLGQSLGISRVRDTSTYHQPWLHREDLGMNHRGNSGRGYHQWGTGRSLY</sequence>
<feature type="region of interest" description="Disordered" evidence="2">
    <location>
        <begin position="1"/>
        <end position="105"/>
    </location>
</feature>
<dbReference type="PANTHER" id="PTHR21540">
    <property type="entry name" value="RING FINGER AND SWIM DOMAIN-CONTAINING PROTEIN 2"/>
    <property type="match status" value="1"/>
</dbReference>
<evidence type="ECO:0000259" key="3">
    <source>
        <dbReference type="PROSITE" id="PS50089"/>
    </source>
</evidence>
<dbReference type="PROSITE" id="PS50966">
    <property type="entry name" value="ZF_SWIM"/>
    <property type="match status" value="1"/>
</dbReference>
<dbReference type="InterPro" id="IPR039903">
    <property type="entry name" value="Zswim2"/>
</dbReference>